<dbReference type="GO" id="GO:0000139">
    <property type="term" value="C:Golgi membrane"/>
    <property type="evidence" value="ECO:0007669"/>
    <property type="project" value="UniProtKB-SubCell"/>
</dbReference>
<dbReference type="EMBL" id="JAJJMA010287112">
    <property type="protein sequence ID" value="MCL7046904.1"/>
    <property type="molecule type" value="Genomic_DNA"/>
</dbReference>
<keyword evidence="4" id="KW-0812">Transmembrane</keyword>
<comment type="caution">
    <text evidence="7">The sequence shown here is derived from an EMBL/GenBank/DDBJ whole genome shotgun (WGS) entry which is preliminary data.</text>
</comment>
<comment type="subcellular location">
    <subcellularLocation>
        <location evidence="1">Golgi apparatus membrane</location>
        <topology evidence="1">Single-pass type II membrane protein</topology>
    </subcellularLocation>
</comment>
<dbReference type="InterPro" id="IPR004263">
    <property type="entry name" value="Exostosin"/>
</dbReference>
<accession>A0AA42B0R2</accession>
<evidence type="ECO:0000256" key="3">
    <source>
        <dbReference type="ARBA" id="ARBA00022676"/>
    </source>
</evidence>
<keyword evidence="3" id="KW-0328">Glycosyltransferase</keyword>
<organism evidence="7 8">
    <name type="scientific">Papaver nudicaule</name>
    <name type="common">Iceland poppy</name>
    <dbReference type="NCBI Taxonomy" id="74823"/>
    <lineage>
        <taxon>Eukaryota</taxon>
        <taxon>Viridiplantae</taxon>
        <taxon>Streptophyta</taxon>
        <taxon>Embryophyta</taxon>
        <taxon>Tracheophyta</taxon>
        <taxon>Spermatophyta</taxon>
        <taxon>Magnoliopsida</taxon>
        <taxon>Ranunculales</taxon>
        <taxon>Papaveraceae</taxon>
        <taxon>Papaveroideae</taxon>
        <taxon>Papaver</taxon>
    </lineage>
</organism>
<feature type="domain" description="Exostosin GT47" evidence="6">
    <location>
        <begin position="8"/>
        <end position="248"/>
    </location>
</feature>
<evidence type="ECO:0000313" key="7">
    <source>
        <dbReference type="EMBL" id="MCL7046904.1"/>
    </source>
</evidence>
<dbReference type="PANTHER" id="PTHR11062:SF124">
    <property type="entry name" value="XYLOGALACTURONAN BETA-1,3-XYLOSYLTRANSFERASE"/>
    <property type="match status" value="1"/>
</dbReference>
<evidence type="ECO:0000259" key="6">
    <source>
        <dbReference type="Pfam" id="PF03016"/>
    </source>
</evidence>
<dbReference type="Pfam" id="PF03016">
    <property type="entry name" value="Exostosin_GT47"/>
    <property type="match status" value="1"/>
</dbReference>
<protein>
    <recommendedName>
        <fullName evidence="6">Exostosin GT47 domain-containing protein</fullName>
    </recommendedName>
</protein>
<keyword evidence="8" id="KW-1185">Reference proteome</keyword>
<evidence type="ECO:0000256" key="5">
    <source>
        <dbReference type="ARBA" id="ARBA00023034"/>
    </source>
</evidence>
<proteinExistence type="inferred from homology"/>
<sequence length="300" mass="34168">MEEETNPFAASNMEEAHTFFLPFSVTAMVTALYEPDYRPILAPYIHVVADYVRVISEKYHYWNRSSGGDHFMASCHDWGAKVTNGAPNEIFKNVIRVLCNANSSESFNPKLDVSLPELSLVTRTLLVSTQSRETSPNRSILGFFAGGIHGNIRKFLLEQWKGKDSDLQVNEYLPKGTDYGALMVKSKYCLCPSGTEVASPRIVESIHAGCIPVILSDHFVLPFSDILDWSQFSIQVPVEKIPELKTILLAIPDEKYRKLQKRVKQVQWHFTLNRPAKRFDVTNMILHSVWLRRLNFHLPA</sequence>
<evidence type="ECO:0000256" key="2">
    <source>
        <dbReference type="ARBA" id="ARBA00010271"/>
    </source>
</evidence>
<keyword evidence="4" id="KW-0735">Signal-anchor</keyword>
<comment type="similarity">
    <text evidence="2">Belongs to the glycosyltransferase 47 family.</text>
</comment>
<keyword evidence="5" id="KW-0333">Golgi apparatus</keyword>
<dbReference type="PANTHER" id="PTHR11062">
    <property type="entry name" value="EXOSTOSIN HEPARAN SULFATE GLYCOSYLTRANSFERASE -RELATED"/>
    <property type="match status" value="1"/>
</dbReference>
<name>A0AA42B0R2_PAPNU</name>
<dbReference type="AlphaFoldDB" id="A0AA42B0R2"/>
<dbReference type="GO" id="GO:0016757">
    <property type="term" value="F:glycosyltransferase activity"/>
    <property type="evidence" value="ECO:0007669"/>
    <property type="project" value="UniProtKB-KW"/>
</dbReference>
<evidence type="ECO:0000256" key="1">
    <source>
        <dbReference type="ARBA" id="ARBA00004323"/>
    </source>
</evidence>
<evidence type="ECO:0000256" key="4">
    <source>
        <dbReference type="ARBA" id="ARBA00022968"/>
    </source>
</evidence>
<keyword evidence="3" id="KW-0808">Transferase</keyword>
<dbReference type="Proteomes" id="UP001177140">
    <property type="component" value="Unassembled WGS sequence"/>
</dbReference>
<dbReference type="InterPro" id="IPR040911">
    <property type="entry name" value="Exostosin_GT47"/>
</dbReference>
<reference evidence="7" key="1">
    <citation type="submission" date="2022-03" db="EMBL/GenBank/DDBJ databases">
        <title>A functionally conserved STORR gene fusion in Papaver species that diverged 16.8 million years ago.</title>
        <authorList>
            <person name="Catania T."/>
        </authorList>
    </citation>
    <scope>NUCLEOTIDE SEQUENCE</scope>
    <source>
        <strain evidence="7">S-191538</strain>
    </source>
</reference>
<evidence type="ECO:0000313" key="8">
    <source>
        <dbReference type="Proteomes" id="UP001177140"/>
    </source>
</evidence>
<gene>
    <name evidence="7" type="ORF">MKW94_005321</name>
</gene>